<protein>
    <recommendedName>
        <fullName evidence="4">HTH araC/xylS-type domain-containing protein</fullName>
    </recommendedName>
</protein>
<evidence type="ECO:0000256" key="3">
    <source>
        <dbReference type="ARBA" id="ARBA00023163"/>
    </source>
</evidence>
<dbReference type="InterPro" id="IPR009057">
    <property type="entry name" value="Homeodomain-like_sf"/>
</dbReference>
<organism evidence="5 6">
    <name type="scientific">Candidatus Raymondbacteria bacterium RIFOXYD12_FULL_49_13</name>
    <dbReference type="NCBI Taxonomy" id="1817890"/>
    <lineage>
        <taxon>Bacteria</taxon>
        <taxon>Raymondiibacteriota</taxon>
    </lineage>
</organism>
<keyword evidence="2" id="KW-0238">DNA-binding</keyword>
<dbReference type="PROSITE" id="PS01124">
    <property type="entry name" value="HTH_ARAC_FAMILY_2"/>
    <property type="match status" value="1"/>
</dbReference>
<dbReference type="PROSITE" id="PS00041">
    <property type="entry name" value="HTH_ARAC_FAMILY_1"/>
    <property type="match status" value="1"/>
</dbReference>
<dbReference type="SUPFAM" id="SSF46689">
    <property type="entry name" value="Homeodomain-like"/>
    <property type="match status" value="2"/>
</dbReference>
<name>A0A1F7FAV0_UNCRA</name>
<comment type="caution">
    <text evidence="5">The sequence shown here is derived from an EMBL/GenBank/DDBJ whole genome shotgun (WGS) entry which is preliminary data.</text>
</comment>
<dbReference type="AlphaFoldDB" id="A0A1F7FAV0"/>
<sequence>MRYSQIRLHGGKNSPFYSNYCIFSVMQILENLKKTYNPNFSLLLVNRKGIIQDASLNSEHSFVYGHDDFIKKPLQNLFRPLGFSTGKFLKLADIAETEPCPLDMYVQVSHPTVTGESCIFHYTFSSWFVTGNKKHTVISLAPHTYNSPIAQELLTLYRSENVPTILLDSGYRTVSYNYHFHEILNFIDDDTFYNKSVIPLLENEYQNPNPFLHERKTRHIQEIALGKGSSWQTAYDFFENGVPKSSEAAGLHGNHTVSMTRLRDSVLFARASGIAPTGRFAPPVLTSVRGFNTAEQDIEINLKINGKRQCSITLIPGHPLVSNKSLFKFDAGYHVDIDVRDHIFICFWRRSAPLFSCTVKSTMPLVSLRRTGAYFELYCDKKKLFDYADPRPVFNHLASHISAYIWDGEMEMTQLSVKTRPTAFNIEEMEEQDPQIVAFANAPDKPFKFLAEPVSYCGIESALAVRFFPVPVFTHKGKKDYYLSLFESTREYIQKNYFRSIDFHSLARQCCVSHKHYIKKFKKLFGLSPKAYQTDIRLKEAHMLLRGHKMKVVEVAETVGIDDPKNFQKMFKKRFKCAPGELGQKEKAL</sequence>
<dbReference type="InterPro" id="IPR018062">
    <property type="entry name" value="HTH_AraC-typ_CS"/>
</dbReference>
<dbReference type="InterPro" id="IPR018060">
    <property type="entry name" value="HTH_AraC"/>
</dbReference>
<dbReference type="GO" id="GO:0043565">
    <property type="term" value="F:sequence-specific DNA binding"/>
    <property type="evidence" value="ECO:0007669"/>
    <property type="project" value="InterPro"/>
</dbReference>
<gene>
    <name evidence="5" type="ORF">A2519_02515</name>
</gene>
<reference evidence="5 6" key="1">
    <citation type="journal article" date="2016" name="Nat. Commun.">
        <title>Thousands of microbial genomes shed light on interconnected biogeochemical processes in an aquifer system.</title>
        <authorList>
            <person name="Anantharaman K."/>
            <person name="Brown C.T."/>
            <person name="Hug L.A."/>
            <person name="Sharon I."/>
            <person name="Castelle C.J."/>
            <person name="Probst A.J."/>
            <person name="Thomas B.C."/>
            <person name="Singh A."/>
            <person name="Wilkins M.J."/>
            <person name="Karaoz U."/>
            <person name="Brodie E.L."/>
            <person name="Williams K.H."/>
            <person name="Hubbard S.S."/>
            <person name="Banfield J.F."/>
        </authorList>
    </citation>
    <scope>NUCLEOTIDE SEQUENCE [LARGE SCALE GENOMIC DNA]</scope>
</reference>
<dbReference type="SMART" id="SM00342">
    <property type="entry name" value="HTH_ARAC"/>
    <property type="match status" value="1"/>
</dbReference>
<accession>A0A1F7FAV0</accession>
<dbReference type="PANTHER" id="PTHR43280">
    <property type="entry name" value="ARAC-FAMILY TRANSCRIPTIONAL REGULATOR"/>
    <property type="match status" value="1"/>
</dbReference>
<keyword evidence="1" id="KW-0805">Transcription regulation</keyword>
<evidence type="ECO:0000256" key="2">
    <source>
        <dbReference type="ARBA" id="ARBA00023125"/>
    </source>
</evidence>
<dbReference type="Pfam" id="PF12833">
    <property type="entry name" value="HTH_18"/>
    <property type="match status" value="1"/>
</dbReference>
<dbReference type="Gene3D" id="1.10.10.60">
    <property type="entry name" value="Homeodomain-like"/>
    <property type="match status" value="2"/>
</dbReference>
<evidence type="ECO:0000313" key="5">
    <source>
        <dbReference type="EMBL" id="OGK03627.1"/>
    </source>
</evidence>
<evidence type="ECO:0000256" key="1">
    <source>
        <dbReference type="ARBA" id="ARBA00023015"/>
    </source>
</evidence>
<keyword evidence="3" id="KW-0804">Transcription</keyword>
<feature type="domain" description="HTH araC/xylS-type" evidence="4">
    <location>
        <begin position="487"/>
        <end position="585"/>
    </location>
</feature>
<dbReference type="GO" id="GO:0003700">
    <property type="term" value="F:DNA-binding transcription factor activity"/>
    <property type="evidence" value="ECO:0007669"/>
    <property type="project" value="InterPro"/>
</dbReference>
<evidence type="ECO:0000313" key="6">
    <source>
        <dbReference type="Proteomes" id="UP000179243"/>
    </source>
</evidence>
<dbReference type="EMBL" id="MFYX01000084">
    <property type="protein sequence ID" value="OGK03627.1"/>
    <property type="molecule type" value="Genomic_DNA"/>
</dbReference>
<proteinExistence type="predicted"/>
<evidence type="ECO:0000259" key="4">
    <source>
        <dbReference type="PROSITE" id="PS01124"/>
    </source>
</evidence>
<dbReference type="Proteomes" id="UP000179243">
    <property type="component" value="Unassembled WGS sequence"/>
</dbReference>
<dbReference type="PANTHER" id="PTHR43280:SF2">
    <property type="entry name" value="HTH-TYPE TRANSCRIPTIONAL REGULATOR EXSA"/>
    <property type="match status" value="1"/>
</dbReference>